<dbReference type="EMBL" id="FOLQ01000035">
    <property type="protein sequence ID" value="SFF21022.1"/>
    <property type="molecule type" value="Genomic_DNA"/>
</dbReference>
<dbReference type="AlphaFoldDB" id="A0A1I2GU82"/>
<name>A0A1I2GU82_9BACT</name>
<protein>
    <submittedName>
        <fullName evidence="1">Uncharacterized protein</fullName>
    </submittedName>
</protein>
<keyword evidence="2" id="KW-1185">Reference proteome</keyword>
<gene>
    <name evidence="1" type="ORF">SAMN05216167_13533</name>
</gene>
<evidence type="ECO:0000313" key="1">
    <source>
        <dbReference type="EMBL" id="SFF21022.1"/>
    </source>
</evidence>
<accession>A0A1I2GU82</accession>
<organism evidence="1 2">
    <name type="scientific">Spirosoma endophyticum</name>
    <dbReference type="NCBI Taxonomy" id="662367"/>
    <lineage>
        <taxon>Bacteria</taxon>
        <taxon>Pseudomonadati</taxon>
        <taxon>Bacteroidota</taxon>
        <taxon>Cytophagia</taxon>
        <taxon>Cytophagales</taxon>
        <taxon>Cytophagaceae</taxon>
        <taxon>Spirosoma</taxon>
    </lineage>
</organism>
<evidence type="ECO:0000313" key="2">
    <source>
        <dbReference type="Proteomes" id="UP000198598"/>
    </source>
</evidence>
<proteinExistence type="predicted"/>
<sequence>MKWLVLILLVASCHQAEFIPNNCGVNNPLQDLTWLKKLNRDDGTGSSIVQGTHQGQTVYAVYRCARYINGSNLALYHCDGSIFCNGLALDQSTSSCSQIVDNLSDRRTLVEYKP</sequence>
<reference evidence="1 2" key="1">
    <citation type="submission" date="2016-10" db="EMBL/GenBank/DDBJ databases">
        <authorList>
            <person name="de Groot N.N."/>
        </authorList>
    </citation>
    <scope>NUCLEOTIDE SEQUENCE [LARGE SCALE GENOMIC DNA]</scope>
    <source>
        <strain evidence="1 2">DSM 26130</strain>
    </source>
</reference>
<dbReference type="Proteomes" id="UP000198598">
    <property type="component" value="Unassembled WGS sequence"/>
</dbReference>